<dbReference type="NCBIfam" id="TIGR02293">
    <property type="entry name" value="TAS_TIGR02293"/>
    <property type="match status" value="1"/>
</dbReference>
<accession>A0ABX5CRE4</accession>
<feature type="domain" description="Antitoxin Xre/MbcA/ParS-like toxin-binding" evidence="1">
    <location>
        <begin position="94"/>
        <end position="141"/>
    </location>
</feature>
<feature type="domain" description="Antitoxin Xre-like helix-turn-helix" evidence="2">
    <location>
        <begin position="37"/>
        <end position="86"/>
    </location>
</feature>
<dbReference type="Proteomes" id="UP000239539">
    <property type="component" value="Unassembled WGS sequence"/>
</dbReference>
<sequence length="145" mass="17031">MNNWQPENFDSRTIWDRLGIPARGEKLYNALYAGFTYTIVIRISEMINLNDTEVAKFLRISKTTLSRRKKANRLNVEESDRCFRLIELIATVSQYFEGDEIRLAMWLKTPVFSLANKRPIDMVCTSAELKEVHRLIHRLEHDLEA</sequence>
<evidence type="ECO:0000313" key="4">
    <source>
        <dbReference type="Proteomes" id="UP000239539"/>
    </source>
</evidence>
<dbReference type="EMBL" id="PVNO01000010">
    <property type="protein sequence ID" value="PRO70132.1"/>
    <property type="molecule type" value="Genomic_DNA"/>
</dbReference>
<protein>
    <submittedName>
        <fullName evidence="3">Antitoxin</fullName>
    </submittedName>
</protein>
<dbReference type="Pfam" id="PF20432">
    <property type="entry name" value="Xre-like-HTH"/>
    <property type="match status" value="1"/>
</dbReference>
<dbReference type="InterPro" id="IPR011979">
    <property type="entry name" value="Antitox_Xre"/>
</dbReference>
<gene>
    <name evidence="3" type="ORF">C6Y39_04530</name>
</gene>
<dbReference type="InterPro" id="IPR046847">
    <property type="entry name" value="Xre-like_HTH"/>
</dbReference>
<comment type="caution">
    <text evidence="3">The sequence shown here is derived from an EMBL/GenBank/DDBJ whole genome shotgun (WGS) entry which is preliminary data.</text>
</comment>
<organism evidence="3 4">
    <name type="scientific">Alteromonas gracilis</name>
    <dbReference type="NCBI Taxonomy" id="1479524"/>
    <lineage>
        <taxon>Bacteria</taxon>
        <taxon>Pseudomonadati</taxon>
        <taxon>Pseudomonadota</taxon>
        <taxon>Gammaproteobacteria</taxon>
        <taxon>Alteromonadales</taxon>
        <taxon>Alteromonadaceae</taxon>
        <taxon>Alteromonas/Salinimonas group</taxon>
        <taxon>Alteromonas</taxon>
    </lineage>
</organism>
<evidence type="ECO:0000313" key="3">
    <source>
        <dbReference type="EMBL" id="PRO70132.1"/>
    </source>
</evidence>
<dbReference type="Pfam" id="PF09722">
    <property type="entry name" value="Xre_MbcA_ParS_C"/>
    <property type="match status" value="1"/>
</dbReference>
<name>A0ABX5CRE4_9ALTE</name>
<reference evidence="4" key="1">
    <citation type="journal article" date="2020" name="Int. J. Syst. Evol. Microbiol.">
        <title>Alteromonas alba sp. nov., a marine bacterium isolated from the seawater of the West Pacific Ocean.</title>
        <authorList>
            <person name="Sun C."/>
            <person name="Wu Y.-H."/>
            <person name="Xamxidin M."/>
            <person name="Cheng H."/>
            <person name="Xu X.-W."/>
        </authorList>
    </citation>
    <scope>NUCLEOTIDE SEQUENCE [LARGE SCALE GENOMIC DNA]</scope>
    <source>
        <strain evidence="4">9a2</strain>
    </source>
</reference>
<evidence type="ECO:0000259" key="2">
    <source>
        <dbReference type="Pfam" id="PF20432"/>
    </source>
</evidence>
<keyword evidence="4" id="KW-1185">Reference proteome</keyword>
<proteinExistence type="predicted"/>
<dbReference type="RefSeq" id="WP_105930133.1">
    <property type="nucleotide sequence ID" value="NZ_PVNO01000010.1"/>
</dbReference>
<dbReference type="InterPro" id="IPR024467">
    <property type="entry name" value="Xre/MbcA/ParS-like_toxin-bd"/>
</dbReference>
<evidence type="ECO:0000259" key="1">
    <source>
        <dbReference type="Pfam" id="PF09722"/>
    </source>
</evidence>